<proteinExistence type="predicted"/>
<gene>
    <name evidence="1" type="ORF">ACAOBT_LOCUS10071</name>
</gene>
<dbReference type="AlphaFoldDB" id="A0A9P0KDM8"/>
<protein>
    <submittedName>
        <fullName evidence="1">Uncharacterized protein</fullName>
    </submittedName>
</protein>
<dbReference type="PANTHER" id="PTHR37984:SF13">
    <property type="entry name" value="RIBONUCLEASE H"/>
    <property type="match status" value="1"/>
</dbReference>
<dbReference type="OrthoDB" id="6778909at2759"/>
<sequence length="384" mass="44150">MFELMIDLCNPDKPEEITYEALIRLVKNHLHPEPSKRAERFKLRLRKQEPGESLAQHLAALKKLAKTCQFGDSLEDHLTDQFLYGLRSDSIRQQLFTEKDLNYIKAVRIALNMEAAEKNSLMVEEAKSSSMAMVAVHKVSSRGQRNHGPRSSCCRHCGKSNHEDIRCFFRKSKCHRCGIVGHVNETSDSDVSEVADLTISKDIFKILNNYEKQLRIHLNINHVVIYMEIDTGSAYYVISEAEYYKNFSSMSMMESDFKLISYSGNVLEILGFIKVNVRIEHSSNPENLQLYVLKGHGPPLVGRDWIKKLNISLDNLFHIDWTHFSMRASKLLRNKFPEVFRDDIGCFNGDCAKLYVKENSFPVYCNPRSLPIALKAKSKQNLKI</sequence>
<evidence type="ECO:0000313" key="2">
    <source>
        <dbReference type="Proteomes" id="UP001152888"/>
    </source>
</evidence>
<dbReference type="PANTHER" id="PTHR37984">
    <property type="entry name" value="PROTEIN CBG26694"/>
    <property type="match status" value="1"/>
</dbReference>
<name>A0A9P0KDM8_ACAOB</name>
<dbReference type="SUPFAM" id="SSF50630">
    <property type="entry name" value="Acid proteases"/>
    <property type="match status" value="1"/>
</dbReference>
<evidence type="ECO:0000313" key="1">
    <source>
        <dbReference type="EMBL" id="CAH1972574.1"/>
    </source>
</evidence>
<dbReference type="InterPro" id="IPR050951">
    <property type="entry name" value="Retrovirus_Pol_polyprotein"/>
</dbReference>
<organism evidence="1 2">
    <name type="scientific">Acanthoscelides obtectus</name>
    <name type="common">Bean weevil</name>
    <name type="synonym">Bruchus obtectus</name>
    <dbReference type="NCBI Taxonomy" id="200917"/>
    <lineage>
        <taxon>Eukaryota</taxon>
        <taxon>Metazoa</taxon>
        <taxon>Ecdysozoa</taxon>
        <taxon>Arthropoda</taxon>
        <taxon>Hexapoda</taxon>
        <taxon>Insecta</taxon>
        <taxon>Pterygota</taxon>
        <taxon>Neoptera</taxon>
        <taxon>Endopterygota</taxon>
        <taxon>Coleoptera</taxon>
        <taxon>Polyphaga</taxon>
        <taxon>Cucujiformia</taxon>
        <taxon>Chrysomeloidea</taxon>
        <taxon>Chrysomelidae</taxon>
        <taxon>Bruchinae</taxon>
        <taxon>Bruchini</taxon>
        <taxon>Acanthoscelides</taxon>
    </lineage>
</organism>
<reference evidence="1" key="1">
    <citation type="submission" date="2022-03" db="EMBL/GenBank/DDBJ databases">
        <authorList>
            <person name="Sayadi A."/>
        </authorList>
    </citation>
    <scope>NUCLEOTIDE SEQUENCE</scope>
</reference>
<keyword evidence="2" id="KW-1185">Reference proteome</keyword>
<accession>A0A9P0KDM8</accession>
<dbReference type="Proteomes" id="UP001152888">
    <property type="component" value="Unassembled WGS sequence"/>
</dbReference>
<dbReference type="InterPro" id="IPR021109">
    <property type="entry name" value="Peptidase_aspartic_dom_sf"/>
</dbReference>
<dbReference type="Gene3D" id="2.40.70.10">
    <property type="entry name" value="Acid Proteases"/>
    <property type="match status" value="1"/>
</dbReference>
<dbReference type="EMBL" id="CAKOFQ010006800">
    <property type="protein sequence ID" value="CAH1972574.1"/>
    <property type="molecule type" value="Genomic_DNA"/>
</dbReference>
<comment type="caution">
    <text evidence="1">The sequence shown here is derived from an EMBL/GenBank/DDBJ whole genome shotgun (WGS) entry which is preliminary data.</text>
</comment>